<evidence type="ECO:0000313" key="1">
    <source>
        <dbReference type="EMBL" id="JAH35851.1"/>
    </source>
</evidence>
<accession>A0A0E9S3K3</accession>
<sequence>MYNMQNNNSPLGGSVEILFECPFAITCWSCNQVFCLKNNGCANH</sequence>
<proteinExistence type="predicted"/>
<reference evidence="1" key="2">
    <citation type="journal article" date="2015" name="Fish Shellfish Immunol.">
        <title>Early steps in the European eel (Anguilla anguilla)-Vibrio vulnificus interaction in the gills: Role of the RtxA13 toxin.</title>
        <authorList>
            <person name="Callol A."/>
            <person name="Pajuelo D."/>
            <person name="Ebbesson L."/>
            <person name="Teles M."/>
            <person name="MacKenzie S."/>
            <person name="Amaro C."/>
        </authorList>
    </citation>
    <scope>NUCLEOTIDE SEQUENCE</scope>
</reference>
<protein>
    <submittedName>
        <fullName evidence="1">Uncharacterized protein</fullName>
    </submittedName>
</protein>
<dbReference type="AlphaFoldDB" id="A0A0E9S3K3"/>
<organism evidence="1">
    <name type="scientific">Anguilla anguilla</name>
    <name type="common">European freshwater eel</name>
    <name type="synonym">Muraena anguilla</name>
    <dbReference type="NCBI Taxonomy" id="7936"/>
    <lineage>
        <taxon>Eukaryota</taxon>
        <taxon>Metazoa</taxon>
        <taxon>Chordata</taxon>
        <taxon>Craniata</taxon>
        <taxon>Vertebrata</taxon>
        <taxon>Euteleostomi</taxon>
        <taxon>Actinopterygii</taxon>
        <taxon>Neopterygii</taxon>
        <taxon>Teleostei</taxon>
        <taxon>Anguilliformes</taxon>
        <taxon>Anguillidae</taxon>
        <taxon>Anguilla</taxon>
    </lineage>
</organism>
<name>A0A0E9S3K3_ANGAN</name>
<reference evidence="1" key="1">
    <citation type="submission" date="2014-11" db="EMBL/GenBank/DDBJ databases">
        <authorList>
            <person name="Amaro Gonzalez C."/>
        </authorList>
    </citation>
    <scope>NUCLEOTIDE SEQUENCE</scope>
</reference>
<dbReference type="EMBL" id="GBXM01072726">
    <property type="protein sequence ID" value="JAH35851.1"/>
    <property type="molecule type" value="Transcribed_RNA"/>
</dbReference>